<gene>
    <name evidence="3" type="ORF">SAMN05216526_1353</name>
</gene>
<dbReference type="InterPro" id="IPR006143">
    <property type="entry name" value="RND_pump_MFP"/>
</dbReference>
<dbReference type="EMBL" id="FTPK01000002">
    <property type="protein sequence ID" value="SIT70594.1"/>
    <property type="molecule type" value="Genomic_DNA"/>
</dbReference>
<dbReference type="GO" id="GO:1990281">
    <property type="term" value="C:efflux pump complex"/>
    <property type="evidence" value="ECO:0007669"/>
    <property type="project" value="TreeGrafter"/>
</dbReference>
<accession>A0A1R3VZX4</accession>
<reference evidence="3 4" key="1">
    <citation type="submission" date="2017-01" db="EMBL/GenBank/DDBJ databases">
        <authorList>
            <person name="Mah S.A."/>
            <person name="Swanson W.J."/>
            <person name="Moy G.W."/>
            <person name="Vacquier V.D."/>
        </authorList>
    </citation>
    <scope>NUCLEOTIDE SEQUENCE [LARGE SCALE GENOMIC DNA]</scope>
    <source>
        <strain evidence="3 4">M9</strain>
    </source>
</reference>
<dbReference type="NCBIfam" id="TIGR01730">
    <property type="entry name" value="RND_mfp"/>
    <property type="match status" value="1"/>
</dbReference>
<keyword evidence="2" id="KW-0175">Coiled coil</keyword>
<dbReference type="Proteomes" id="UP000223759">
    <property type="component" value="Unassembled WGS sequence"/>
</dbReference>
<dbReference type="STRING" id="233100.SAMN05216526_1353"/>
<dbReference type="AlphaFoldDB" id="A0A1R3VZX4"/>
<protein>
    <submittedName>
        <fullName evidence="3">RND family efflux transporter, MFP subunit</fullName>
    </submittedName>
</protein>
<feature type="coiled-coil region" evidence="2">
    <location>
        <begin position="72"/>
        <end position="139"/>
    </location>
</feature>
<dbReference type="GO" id="GO:0015562">
    <property type="term" value="F:efflux transmembrane transporter activity"/>
    <property type="evidence" value="ECO:0007669"/>
    <property type="project" value="TreeGrafter"/>
</dbReference>
<proteinExistence type="inferred from homology"/>
<evidence type="ECO:0000256" key="1">
    <source>
        <dbReference type="ARBA" id="ARBA00009477"/>
    </source>
</evidence>
<dbReference type="PANTHER" id="PTHR30469">
    <property type="entry name" value="MULTIDRUG RESISTANCE PROTEIN MDTA"/>
    <property type="match status" value="1"/>
</dbReference>
<keyword evidence="4" id="KW-1185">Reference proteome</keyword>
<organism evidence="3 4">
    <name type="scientific">Ectothiorhodosinus mongolicus</name>
    <dbReference type="NCBI Taxonomy" id="233100"/>
    <lineage>
        <taxon>Bacteria</taxon>
        <taxon>Pseudomonadati</taxon>
        <taxon>Pseudomonadota</taxon>
        <taxon>Gammaproteobacteria</taxon>
        <taxon>Chromatiales</taxon>
        <taxon>Ectothiorhodospiraceae</taxon>
        <taxon>Ectothiorhodosinus</taxon>
    </lineage>
</organism>
<evidence type="ECO:0000256" key="2">
    <source>
        <dbReference type="SAM" id="Coils"/>
    </source>
</evidence>
<dbReference type="Gene3D" id="2.40.50.100">
    <property type="match status" value="1"/>
</dbReference>
<dbReference type="Gene3D" id="1.10.287.470">
    <property type="entry name" value="Helix hairpin bin"/>
    <property type="match status" value="1"/>
</dbReference>
<dbReference type="Gene3D" id="2.40.30.170">
    <property type="match status" value="1"/>
</dbReference>
<comment type="similarity">
    <text evidence="1">Belongs to the membrane fusion protein (MFP) (TC 8.A.1) family.</text>
</comment>
<dbReference type="OrthoDB" id="5765754at2"/>
<evidence type="ECO:0000313" key="3">
    <source>
        <dbReference type="EMBL" id="SIT70594.1"/>
    </source>
</evidence>
<dbReference type="SUPFAM" id="SSF111369">
    <property type="entry name" value="HlyD-like secretion proteins"/>
    <property type="match status" value="1"/>
</dbReference>
<sequence>MKPLAWFFLPLFFIPGTLLAQELEARLQWAERLSMATSVSGYVTHIAVQAGDAVKQGDVLMQLDSRGAEAQLMRAEAQEHRLRLAYEEAQREFERTEEMYDRTLISRRELSLSEIALSMARAEHQQARAELLQARLELEYTQLIAPWDARVIDVLIPAGALNYNRLQAEPLIIIADAQRMLARALVTHTQLARASQNHSVLVRIGQQQYDAQVSHIGQESLPDQPGLYALEVSFEPGSDHGLLAGMEARIVLP</sequence>
<evidence type="ECO:0000313" key="4">
    <source>
        <dbReference type="Proteomes" id="UP000223759"/>
    </source>
</evidence>
<name>A0A1R3VZX4_9GAMM</name>
<dbReference type="RefSeq" id="WP_076755731.1">
    <property type="nucleotide sequence ID" value="NZ_CP023018.1"/>
</dbReference>